<protein>
    <submittedName>
        <fullName evidence="2">Uncharacterized protein</fullName>
    </submittedName>
</protein>
<proteinExistence type="predicted"/>
<accession>A0AAV7N2D2</accession>
<dbReference type="AlphaFoldDB" id="A0AAV7N2D2"/>
<feature type="compositionally biased region" description="Acidic residues" evidence="1">
    <location>
        <begin position="26"/>
        <end position="36"/>
    </location>
</feature>
<organism evidence="2 3">
    <name type="scientific">Pleurodeles waltl</name>
    <name type="common">Iberian ribbed newt</name>
    <dbReference type="NCBI Taxonomy" id="8319"/>
    <lineage>
        <taxon>Eukaryota</taxon>
        <taxon>Metazoa</taxon>
        <taxon>Chordata</taxon>
        <taxon>Craniata</taxon>
        <taxon>Vertebrata</taxon>
        <taxon>Euteleostomi</taxon>
        <taxon>Amphibia</taxon>
        <taxon>Batrachia</taxon>
        <taxon>Caudata</taxon>
        <taxon>Salamandroidea</taxon>
        <taxon>Salamandridae</taxon>
        <taxon>Pleurodelinae</taxon>
        <taxon>Pleurodeles</taxon>
    </lineage>
</organism>
<dbReference type="EMBL" id="JANPWB010000013">
    <property type="protein sequence ID" value="KAJ1110190.1"/>
    <property type="molecule type" value="Genomic_DNA"/>
</dbReference>
<evidence type="ECO:0000313" key="2">
    <source>
        <dbReference type="EMBL" id="KAJ1110190.1"/>
    </source>
</evidence>
<feature type="compositionally biased region" description="Basic and acidic residues" evidence="1">
    <location>
        <begin position="13"/>
        <end position="25"/>
    </location>
</feature>
<feature type="region of interest" description="Disordered" evidence="1">
    <location>
        <begin position="1"/>
        <end position="69"/>
    </location>
</feature>
<evidence type="ECO:0000256" key="1">
    <source>
        <dbReference type="SAM" id="MobiDB-lite"/>
    </source>
</evidence>
<gene>
    <name evidence="2" type="ORF">NDU88_007545</name>
</gene>
<feature type="compositionally biased region" description="Basic and acidic residues" evidence="1">
    <location>
        <begin position="37"/>
        <end position="58"/>
    </location>
</feature>
<sequence>MGADPSAMNPDFRVPETVKVDNGLHDEEEEEIDDATEENRRIEEQRDAGGQCGERRAGNSDVPTKKTAP</sequence>
<keyword evidence="3" id="KW-1185">Reference proteome</keyword>
<name>A0AAV7N2D2_PLEWA</name>
<comment type="caution">
    <text evidence="2">The sequence shown here is derived from an EMBL/GenBank/DDBJ whole genome shotgun (WGS) entry which is preliminary data.</text>
</comment>
<reference evidence="2" key="1">
    <citation type="journal article" date="2022" name="bioRxiv">
        <title>Sequencing and chromosome-scale assembly of the giantPleurodeles waltlgenome.</title>
        <authorList>
            <person name="Brown T."/>
            <person name="Elewa A."/>
            <person name="Iarovenko S."/>
            <person name="Subramanian E."/>
            <person name="Araus A.J."/>
            <person name="Petzold A."/>
            <person name="Susuki M."/>
            <person name="Suzuki K.-i.T."/>
            <person name="Hayashi T."/>
            <person name="Toyoda A."/>
            <person name="Oliveira C."/>
            <person name="Osipova E."/>
            <person name="Leigh N.D."/>
            <person name="Simon A."/>
            <person name="Yun M.H."/>
        </authorList>
    </citation>
    <scope>NUCLEOTIDE SEQUENCE</scope>
    <source>
        <strain evidence="2">20211129_DDA</strain>
        <tissue evidence="2">Liver</tissue>
    </source>
</reference>
<evidence type="ECO:0000313" key="3">
    <source>
        <dbReference type="Proteomes" id="UP001066276"/>
    </source>
</evidence>
<dbReference type="Proteomes" id="UP001066276">
    <property type="component" value="Chromosome 9"/>
</dbReference>